<protein>
    <submittedName>
        <fullName evidence="1">Uncharacterized protein</fullName>
    </submittedName>
</protein>
<gene>
    <name evidence="1" type="ORF">AJ78_08877</name>
</gene>
<sequence>MTDISEPDQAKGKEAMVGMKADVKTLQLLSSSAKAAIDKRERIKDEKAKLALEEAIHISLREQNQTNPSKETGQ</sequence>
<reference evidence="1 2" key="1">
    <citation type="submission" date="2015-07" db="EMBL/GenBank/DDBJ databases">
        <title>Emmonsia species relationships and genome sequence.</title>
        <authorList>
            <consortium name="The Broad Institute Genomics Platform"/>
            <person name="Cuomo C.A."/>
            <person name="Munoz J.F."/>
            <person name="Imamovic A."/>
            <person name="Priest M.E."/>
            <person name="Young S."/>
            <person name="Clay O.K."/>
            <person name="McEwen J.G."/>
        </authorList>
    </citation>
    <scope>NUCLEOTIDE SEQUENCE [LARGE SCALE GENOMIC DNA]</scope>
    <source>
        <strain evidence="1 2">UAMH 9510</strain>
    </source>
</reference>
<dbReference type="VEuPathDB" id="FungiDB:AJ78_08877"/>
<proteinExistence type="predicted"/>
<evidence type="ECO:0000313" key="1">
    <source>
        <dbReference type="EMBL" id="OJD09887.1"/>
    </source>
</evidence>
<evidence type="ECO:0000313" key="2">
    <source>
        <dbReference type="Proteomes" id="UP000182235"/>
    </source>
</evidence>
<dbReference type="OrthoDB" id="4507903at2759"/>
<accession>A0A1J9Q0U3</accession>
<organism evidence="1 2">
    <name type="scientific">Emergomyces pasteurianus Ep9510</name>
    <dbReference type="NCBI Taxonomy" id="1447872"/>
    <lineage>
        <taxon>Eukaryota</taxon>
        <taxon>Fungi</taxon>
        <taxon>Dikarya</taxon>
        <taxon>Ascomycota</taxon>
        <taxon>Pezizomycotina</taxon>
        <taxon>Eurotiomycetes</taxon>
        <taxon>Eurotiomycetidae</taxon>
        <taxon>Onygenales</taxon>
        <taxon>Ajellomycetaceae</taxon>
        <taxon>Emergomyces</taxon>
    </lineage>
</organism>
<name>A0A1J9Q0U3_9EURO</name>
<comment type="caution">
    <text evidence="1">The sequence shown here is derived from an EMBL/GenBank/DDBJ whole genome shotgun (WGS) entry which is preliminary data.</text>
</comment>
<dbReference type="EMBL" id="LGRN01001065">
    <property type="protein sequence ID" value="OJD09887.1"/>
    <property type="molecule type" value="Genomic_DNA"/>
</dbReference>
<dbReference type="Proteomes" id="UP000182235">
    <property type="component" value="Unassembled WGS sequence"/>
</dbReference>
<dbReference type="AlphaFoldDB" id="A0A1J9Q0U3"/>
<keyword evidence="2" id="KW-1185">Reference proteome</keyword>